<name>A0A8J6QJL5_9BACT</name>
<proteinExistence type="inferred from homology"/>
<comment type="similarity">
    <text evidence="1">Belongs to the LysR transcriptional regulatory family.</text>
</comment>
<organism evidence="6 7">
    <name type="scientific">Pelovirga terrestris</name>
    <dbReference type="NCBI Taxonomy" id="2771352"/>
    <lineage>
        <taxon>Bacteria</taxon>
        <taxon>Pseudomonadati</taxon>
        <taxon>Thermodesulfobacteriota</taxon>
        <taxon>Desulfuromonadia</taxon>
        <taxon>Geobacterales</taxon>
        <taxon>Geobacteraceae</taxon>
        <taxon>Pelovirga</taxon>
    </lineage>
</organism>
<dbReference type="Gene3D" id="1.10.10.10">
    <property type="entry name" value="Winged helix-like DNA-binding domain superfamily/Winged helix DNA-binding domain"/>
    <property type="match status" value="1"/>
</dbReference>
<dbReference type="Proteomes" id="UP000632828">
    <property type="component" value="Unassembled WGS sequence"/>
</dbReference>
<keyword evidence="4" id="KW-0804">Transcription</keyword>
<dbReference type="SUPFAM" id="SSF46785">
    <property type="entry name" value="Winged helix' DNA-binding domain"/>
    <property type="match status" value="1"/>
</dbReference>
<evidence type="ECO:0000256" key="1">
    <source>
        <dbReference type="ARBA" id="ARBA00009437"/>
    </source>
</evidence>
<feature type="domain" description="HTH lysR-type" evidence="5">
    <location>
        <begin position="5"/>
        <end position="62"/>
    </location>
</feature>
<keyword evidence="2" id="KW-0805">Transcription regulation</keyword>
<protein>
    <submittedName>
        <fullName evidence="6">LysR family transcriptional regulator</fullName>
    </submittedName>
</protein>
<keyword evidence="3" id="KW-0238">DNA-binding</keyword>
<dbReference type="InterPro" id="IPR011991">
    <property type="entry name" value="ArsR-like_HTH"/>
</dbReference>
<evidence type="ECO:0000313" key="7">
    <source>
        <dbReference type="Proteomes" id="UP000632828"/>
    </source>
</evidence>
<dbReference type="InterPro" id="IPR036390">
    <property type="entry name" value="WH_DNA-bd_sf"/>
</dbReference>
<dbReference type="CDD" id="cd05466">
    <property type="entry name" value="PBP2_LTTR_substrate"/>
    <property type="match status" value="1"/>
</dbReference>
<sequence length="320" mass="36727">MINLPDMNRLKIFYFVYKLGSSVAASQKLNLTQPAVSQQLKKLEEELKTPLFIRMHKQLVPTAAAQHLYRLVAPLIERLISEIEAIRLPHDRPAGKLRIGAPREFGKEYLPRFCQRFRMIYPDVSFELKLKEAVPLLSMLQKGELDFALVDVYYEPGELPGFPAVFSMEPLLREEMMLVSSRGYYYQEICGDHSLTNLVGKDFVTDEDDPSILDLWFRHHFNKRPESLAVVMTLDTHEALLNSLRLGMGLGVATAHLIWEEIQRGDIVPITTAKNNMVNMISLVQLLDKIPTLTEKVFREFLLQEVQQHEVTGRFQCISG</sequence>
<dbReference type="PROSITE" id="PS50931">
    <property type="entry name" value="HTH_LYSR"/>
    <property type="match status" value="1"/>
</dbReference>
<dbReference type="InterPro" id="IPR005119">
    <property type="entry name" value="LysR_subst-bd"/>
</dbReference>
<keyword evidence="7" id="KW-1185">Reference proteome</keyword>
<evidence type="ECO:0000256" key="2">
    <source>
        <dbReference type="ARBA" id="ARBA00023015"/>
    </source>
</evidence>
<dbReference type="Pfam" id="PF03466">
    <property type="entry name" value="LysR_substrate"/>
    <property type="match status" value="1"/>
</dbReference>
<dbReference type="Gene3D" id="3.40.190.290">
    <property type="match status" value="1"/>
</dbReference>
<evidence type="ECO:0000313" key="6">
    <source>
        <dbReference type="EMBL" id="MBD1399259.1"/>
    </source>
</evidence>
<dbReference type="GO" id="GO:0003700">
    <property type="term" value="F:DNA-binding transcription factor activity"/>
    <property type="evidence" value="ECO:0007669"/>
    <property type="project" value="InterPro"/>
</dbReference>
<dbReference type="SUPFAM" id="SSF53850">
    <property type="entry name" value="Periplasmic binding protein-like II"/>
    <property type="match status" value="1"/>
</dbReference>
<evidence type="ECO:0000256" key="4">
    <source>
        <dbReference type="ARBA" id="ARBA00023163"/>
    </source>
</evidence>
<dbReference type="InterPro" id="IPR000847">
    <property type="entry name" value="LysR_HTH_N"/>
</dbReference>
<dbReference type="PANTHER" id="PTHR30126">
    <property type="entry name" value="HTH-TYPE TRANSCRIPTIONAL REGULATOR"/>
    <property type="match status" value="1"/>
</dbReference>
<reference evidence="6" key="1">
    <citation type="submission" date="2020-09" db="EMBL/GenBank/DDBJ databases">
        <title>Pelobacter alkaliphilus sp. nov., a novel anaerobic arsenate-reducing bacterium from terrestrial mud volcano.</title>
        <authorList>
            <person name="Khomyakova M.A."/>
            <person name="Merkel A.Y."/>
            <person name="Slobodkin A.I."/>
        </authorList>
    </citation>
    <scope>NUCLEOTIDE SEQUENCE</scope>
    <source>
        <strain evidence="6">M08fum</strain>
    </source>
</reference>
<dbReference type="EMBL" id="JACWUN010000001">
    <property type="protein sequence ID" value="MBD1399259.1"/>
    <property type="molecule type" value="Genomic_DNA"/>
</dbReference>
<evidence type="ECO:0000259" key="5">
    <source>
        <dbReference type="PROSITE" id="PS50931"/>
    </source>
</evidence>
<dbReference type="InterPro" id="IPR036388">
    <property type="entry name" value="WH-like_DNA-bd_sf"/>
</dbReference>
<accession>A0A8J6QJL5</accession>
<dbReference type="GO" id="GO:0000976">
    <property type="term" value="F:transcription cis-regulatory region binding"/>
    <property type="evidence" value="ECO:0007669"/>
    <property type="project" value="TreeGrafter"/>
</dbReference>
<dbReference type="AlphaFoldDB" id="A0A8J6QJL5"/>
<comment type="caution">
    <text evidence="6">The sequence shown here is derived from an EMBL/GenBank/DDBJ whole genome shotgun (WGS) entry which is preliminary data.</text>
</comment>
<evidence type="ECO:0000256" key="3">
    <source>
        <dbReference type="ARBA" id="ARBA00023125"/>
    </source>
</evidence>
<gene>
    <name evidence="6" type="ORF">ICT70_01080</name>
</gene>
<dbReference type="Pfam" id="PF00126">
    <property type="entry name" value="HTH_1"/>
    <property type="match status" value="1"/>
</dbReference>
<dbReference type="PANTHER" id="PTHR30126:SF40">
    <property type="entry name" value="HTH-TYPE TRANSCRIPTIONAL REGULATOR GLTR"/>
    <property type="match status" value="1"/>
</dbReference>
<dbReference type="CDD" id="cd00090">
    <property type="entry name" value="HTH_ARSR"/>
    <property type="match status" value="1"/>
</dbReference>
<dbReference type="RefSeq" id="WP_191153531.1">
    <property type="nucleotide sequence ID" value="NZ_JACWUN010000001.1"/>
</dbReference>
<dbReference type="PRINTS" id="PR00039">
    <property type="entry name" value="HTHLYSR"/>
</dbReference>